<gene>
    <name evidence="6" type="ORF">GCM10022383_08420</name>
</gene>
<sequence>MHAVLTPEQSSLRDLARDVTDRVAVRNPSDLERYDHIGARDRLGEVGALGLRLREEGRPVASGTEVRLFAEAIGAALVPVPFFSTTLAVELLGNVEPDLAESIAAGESRCAVALRDDFSGLAEVGEAAIAWDAKDAEFAVAVGAVTDETVEIVKAPLTSGSCVASPLDPTRWCAATTLDDAESIGFVSREQHTRWQAMALMLASADAVGAMRQTLENAIEYSKQRHAYGRPIGSFQALQHLMVEAYVDLQPASAHTSFAAWALDELSADEALRAARSAKAYVSRIGLAVAERSMQVFGGIGVTREHVAHLFTRRVMADRMILGSEDEHFGHLTEAPTGGN</sequence>
<dbReference type="EMBL" id="BAABCP010000001">
    <property type="protein sequence ID" value="GAA3932175.1"/>
    <property type="molecule type" value="Genomic_DNA"/>
</dbReference>
<evidence type="ECO:0000313" key="6">
    <source>
        <dbReference type="EMBL" id="GAA3932175.1"/>
    </source>
</evidence>
<reference evidence="7" key="1">
    <citation type="journal article" date="2019" name="Int. J. Syst. Evol. Microbiol.">
        <title>The Global Catalogue of Microorganisms (GCM) 10K type strain sequencing project: providing services to taxonomists for standard genome sequencing and annotation.</title>
        <authorList>
            <consortium name="The Broad Institute Genomics Platform"/>
            <consortium name="The Broad Institute Genome Sequencing Center for Infectious Disease"/>
            <person name="Wu L."/>
            <person name="Ma J."/>
        </authorList>
    </citation>
    <scope>NUCLEOTIDE SEQUENCE [LARGE SCALE GENOMIC DNA]</scope>
    <source>
        <strain evidence="7">JCM 17024</strain>
    </source>
</reference>
<dbReference type="SUPFAM" id="SSF56645">
    <property type="entry name" value="Acyl-CoA dehydrogenase NM domain-like"/>
    <property type="match status" value="1"/>
</dbReference>
<evidence type="ECO:0000256" key="1">
    <source>
        <dbReference type="ARBA" id="ARBA00009347"/>
    </source>
</evidence>
<dbReference type="PANTHER" id="PTHR43884:SF20">
    <property type="entry name" value="ACYL-COA DEHYDROGENASE FADE28"/>
    <property type="match status" value="1"/>
</dbReference>
<dbReference type="PANTHER" id="PTHR43884">
    <property type="entry name" value="ACYL-COA DEHYDROGENASE"/>
    <property type="match status" value="1"/>
</dbReference>
<keyword evidence="3" id="KW-0274">FAD</keyword>
<evidence type="ECO:0000259" key="5">
    <source>
        <dbReference type="Pfam" id="PF00441"/>
    </source>
</evidence>
<proteinExistence type="inferred from homology"/>
<dbReference type="Proteomes" id="UP001501591">
    <property type="component" value="Unassembled WGS sequence"/>
</dbReference>
<evidence type="ECO:0000313" key="7">
    <source>
        <dbReference type="Proteomes" id="UP001501591"/>
    </source>
</evidence>
<keyword evidence="4" id="KW-0560">Oxidoreductase</keyword>
<dbReference type="SUPFAM" id="SSF47203">
    <property type="entry name" value="Acyl-CoA dehydrogenase C-terminal domain-like"/>
    <property type="match status" value="1"/>
</dbReference>
<comment type="caution">
    <text evidence="6">The sequence shown here is derived from an EMBL/GenBank/DDBJ whole genome shotgun (WGS) entry which is preliminary data.</text>
</comment>
<dbReference type="InterPro" id="IPR009075">
    <property type="entry name" value="AcylCo_DH/oxidase_C"/>
</dbReference>
<dbReference type="Pfam" id="PF00441">
    <property type="entry name" value="Acyl-CoA_dh_1"/>
    <property type="match status" value="1"/>
</dbReference>
<feature type="domain" description="Acyl-CoA dehydrogenase/oxidase C-terminal" evidence="5">
    <location>
        <begin position="204"/>
        <end position="328"/>
    </location>
</feature>
<comment type="similarity">
    <text evidence="1">Belongs to the acyl-CoA dehydrogenase family.</text>
</comment>
<evidence type="ECO:0000256" key="3">
    <source>
        <dbReference type="ARBA" id="ARBA00022827"/>
    </source>
</evidence>
<dbReference type="InterPro" id="IPR036250">
    <property type="entry name" value="AcylCo_DH-like_C"/>
</dbReference>
<protein>
    <submittedName>
        <fullName evidence="6">Acyl-CoA dehydrogenase family protein</fullName>
    </submittedName>
</protein>
<organism evidence="6 7">
    <name type="scientific">Microbacterium soli</name>
    <dbReference type="NCBI Taxonomy" id="446075"/>
    <lineage>
        <taxon>Bacteria</taxon>
        <taxon>Bacillati</taxon>
        <taxon>Actinomycetota</taxon>
        <taxon>Actinomycetes</taxon>
        <taxon>Micrococcales</taxon>
        <taxon>Microbacteriaceae</taxon>
        <taxon>Microbacterium</taxon>
    </lineage>
</organism>
<dbReference type="Gene3D" id="1.20.140.10">
    <property type="entry name" value="Butyryl-CoA Dehydrogenase, subunit A, domain 3"/>
    <property type="match status" value="1"/>
</dbReference>
<evidence type="ECO:0000256" key="4">
    <source>
        <dbReference type="ARBA" id="ARBA00023002"/>
    </source>
</evidence>
<keyword evidence="2" id="KW-0285">Flavoprotein</keyword>
<keyword evidence="7" id="KW-1185">Reference proteome</keyword>
<evidence type="ECO:0000256" key="2">
    <source>
        <dbReference type="ARBA" id="ARBA00022630"/>
    </source>
</evidence>
<accession>A0ABP7MXQ6</accession>
<name>A0ABP7MXQ6_9MICO</name>
<dbReference type="InterPro" id="IPR009100">
    <property type="entry name" value="AcylCoA_DH/oxidase_NM_dom_sf"/>
</dbReference>